<dbReference type="SUPFAM" id="SSF110004">
    <property type="entry name" value="Glycolipid transfer protein, GLTP"/>
    <property type="match status" value="1"/>
</dbReference>
<reference evidence="2" key="1">
    <citation type="submission" date="2023-08" db="EMBL/GenBank/DDBJ databases">
        <authorList>
            <person name="Alioto T."/>
            <person name="Alioto T."/>
            <person name="Gomez Garrido J."/>
        </authorList>
    </citation>
    <scope>NUCLEOTIDE SEQUENCE</scope>
</reference>
<keyword evidence="3" id="KW-1185">Reference proteome</keyword>
<evidence type="ECO:0000259" key="1">
    <source>
        <dbReference type="Pfam" id="PF08718"/>
    </source>
</evidence>
<evidence type="ECO:0000313" key="3">
    <source>
        <dbReference type="Proteomes" id="UP001162480"/>
    </source>
</evidence>
<dbReference type="Gene3D" id="1.10.3520.10">
    <property type="entry name" value="Glycolipid transfer protein"/>
    <property type="match status" value="1"/>
</dbReference>
<feature type="domain" description="Glycolipid transfer protein" evidence="1">
    <location>
        <begin position="26"/>
        <end position="170"/>
    </location>
</feature>
<sequence>MSTTEFKLETLADALEKCQLEDNTLSMDAYLESYNEVTKFLYLLGKAFVFVGSEVNSKVSILYKYRNSSDGENYVTINRMMQYEIENEITTKNSLSGCRTLLRLHRAFEFVMEFIKQMRHAAEDVKLSVLTQKKAYDDTLAKFHPWLVKQGVYIAMYTLPKKAQLVAKLKTEEDDNKQIDRVIEHSRIVYDTLQQLFVENELDDLP</sequence>
<dbReference type="AlphaFoldDB" id="A0AA36BVS1"/>
<accession>A0AA36BVS1</accession>
<dbReference type="PANTHER" id="PTHR10219:SF43">
    <property type="entry name" value="GLYCOLIPID TRANSFER PROTEIN DOMAIN-CONTAINING PROTEIN"/>
    <property type="match status" value="1"/>
</dbReference>
<organism evidence="2 3">
    <name type="scientific">Octopus vulgaris</name>
    <name type="common">Common octopus</name>
    <dbReference type="NCBI Taxonomy" id="6645"/>
    <lineage>
        <taxon>Eukaryota</taxon>
        <taxon>Metazoa</taxon>
        <taxon>Spiralia</taxon>
        <taxon>Lophotrochozoa</taxon>
        <taxon>Mollusca</taxon>
        <taxon>Cephalopoda</taxon>
        <taxon>Coleoidea</taxon>
        <taxon>Octopodiformes</taxon>
        <taxon>Octopoda</taxon>
        <taxon>Incirrata</taxon>
        <taxon>Octopodidae</taxon>
        <taxon>Octopus</taxon>
    </lineage>
</organism>
<name>A0AA36BVS1_OCTVU</name>
<protein>
    <submittedName>
        <fullName evidence="2">Ceramide-1-phosphate transfer protein-like</fullName>
    </submittedName>
</protein>
<dbReference type="InterPro" id="IPR014830">
    <property type="entry name" value="Glycolipid_transfer_prot_dom"/>
</dbReference>
<dbReference type="InterPro" id="IPR036497">
    <property type="entry name" value="GLTP_sf"/>
</dbReference>
<dbReference type="PANTHER" id="PTHR10219">
    <property type="entry name" value="GLYCOLIPID TRANSFER PROTEIN-RELATED"/>
    <property type="match status" value="1"/>
</dbReference>
<evidence type="ECO:0000313" key="2">
    <source>
        <dbReference type="EMBL" id="CAI9741528.1"/>
    </source>
</evidence>
<dbReference type="Pfam" id="PF08718">
    <property type="entry name" value="GLTP"/>
    <property type="match status" value="1"/>
</dbReference>
<dbReference type="GO" id="GO:1902388">
    <property type="term" value="F:ceramide 1-phosphate transfer activity"/>
    <property type="evidence" value="ECO:0007669"/>
    <property type="project" value="TreeGrafter"/>
</dbReference>
<dbReference type="EMBL" id="OX597839">
    <property type="protein sequence ID" value="CAI9741528.1"/>
    <property type="molecule type" value="Genomic_DNA"/>
</dbReference>
<dbReference type="Proteomes" id="UP001162480">
    <property type="component" value="Chromosome 26"/>
</dbReference>
<proteinExistence type="predicted"/>
<gene>
    <name evidence="2" type="ORF">OCTVUL_1B025446</name>
</gene>
<dbReference type="GO" id="GO:0005829">
    <property type="term" value="C:cytosol"/>
    <property type="evidence" value="ECO:0007669"/>
    <property type="project" value="TreeGrafter"/>
</dbReference>
<dbReference type="GO" id="GO:0016020">
    <property type="term" value="C:membrane"/>
    <property type="evidence" value="ECO:0007669"/>
    <property type="project" value="TreeGrafter"/>
</dbReference>
<dbReference type="GO" id="GO:1902387">
    <property type="term" value="F:ceramide 1-phosphate binding"/>
    <property type="evidence" value="ECO:0007669"/>
    <property type="project" value="TreeGrafter"/>
</dbReference>